<dbReference type="RefSeq" id="WP_342750508.1">
    <property type="nucleotide sequence ID" value="NZ_FNDU01000017.1"/>
</dbReference>
<gene>
    <name evidence="1" type="ORF">SAMN05216352_11715</name>
</gene>
<dbReference type="EMBL" id="FNDU01000017">
    <property type="protein sequence ID" value="SDI97994.1"/>
    <property type="molecule type" value="Genomic_DNA"/>
</dbReference>
<dbReference type="AlphaFoldDB" id="A0A1G8PZR6"/>
<dbReference type="Proteomes" id="UP000199017">
    <property type="component" value="Unassembled WGS sequence"/>
</dbReference>
<proteinExistence type="predicted"/>
<evidence type="ECO:0000313" key="2">
    <source>
        <dbReference type="Proteomes" id="UP000199017"/>
    </source>
</evidence>
<dbReference type="Gene3D" id="3.40.50.720">
    <property type="entry name" value="NAD(P)-binding Rossmann-like Domain"/>
    <property type="match status" value="1"/>
</dbReference>
<sequence>MLKLLRSDKLELTAMIGIDRNSKGLALAKEYGLKPIYNGIDGLLEAPELTEIVYEAASAKAHAYNAPILRDLGKKAIDLTPAAVGPYLVPSVNLQEEEIALHHL</sequence>
<reference evidence="1 2" key="1">
    <citation type="submission" date="2016-10" db="EMBL/GenBank/DDBJ databases">
        <authorList>
            <person name="de Groot N.N."/>
        </authorList>
    </citation>
    <scope>NUCLEOTIDE SEQUENCE [LARGE SCALE GENOMIC DNA]</scope>
    <source>
        <strain evidence="2">P4B,CCM 7963,CECT 7998,DSM 25260,IBRC-M 10614,KCTC 13821</strain>
    </source>
</reference>
<keyword evidence="2" id="KW-1185">Reference proteome</keyword>
<organism evidence="1 2">
    <name type="scientific">Alteribacillus bidgolensis</name>
    <dbReference type="NCBI Taxonomy" id="930129"/>
    <lineage>
        <taxon>Bacteria</taxon>
        <taxon>Bacillati</taxon>
        <taxon>Bacillota</taxon>
        <taxon>Bacilli</taxon>
        <taxon>Bacillales</taxon>
        <taxon>Bacillaceae</taxon>
        <taxon>Alteribacillus</taxon>
    </lineage>
</organism>
<protein>
    <submittedName>
        <fullName evidence="1">Acetaldehyde dehydrogenase</fullName>
    </submittedName>
</protein>
<dbReference type="SUPFAM" id="SSF51735">
    <property type="entry name" value="NAD(P)-binding Rossmann-fold domains"/>
    <property type="match status" value="1"/>
</dbReference>
<name>A0A1G8PZR6_9BACI</name>
<dbReference type="InterPro" id="IPR036291">
    <property type="entry name" value="NAD(P)-bd_dom_sf"/>
</dbReference>
<dbReference type="STRING" id="930129.SAMN05216352_11715"/>
<evidence type="ECO:0000313" key="1">
    <source>
        <dbReference type="EMBL" id="SDI97994.1"/>
    </source>
</evidence>
<accession>A0A1G8PZR6</accession>